<keyword evidence="1 2" id="KW-0418">Kinase</keyword>
<keyword evidence="3" id="KW-1185">Reference proteome</keyword>
<dbReference type="EC" id="2.7.1.170" evidence="1"/>
<protein>
    <recommendedName>
        <fullName evidence="1">Anhydro-N-acetylmuramic acid kinase</fullName>
        <ecNumber evidence="1">2.7.1.170</ecNumber>
    </recommendedName>
    <alternativeName>
        <fullName evidence="1">AnhMurNAc kinase</fullName>
    </alternativeName>
</protein>
<dbReference type="InterPro" id="IPR005338">
    <property type="entry name" value="Anhydro_N_Ac-Mur_kinase"/>
</dbReference>
<comment type="caution">
    <text evidence="2">The sequence shown here is derived from an EMBL/GenBank/DDBJ whole genome shotgun (WGS) entry which is preliminary data.</text>
</comment>
<dbReference type="HAMAP" id="MF_01270">
    <property type="entry name" value="AnhMurNAc_kinase"/>
    <property type="match status" value="1"/>
</dbReference>
<comment type="function">
    <text evidence="1">Catalyzes the specific phosphorylation of 1,6-anhydro-N-acetylmuramic acid (anhMurNAc) with the simultaneous cleavage of the 1,6-anhydro ring, generating MurNAc-6-P. Is required for the utilization of anhMurNAc either imported from the medium or derived from its own cell wall murein, and thus plays a role in cell wall recycling.</text>
</comment>
<sequence>MASPPPSKPVAALYIGLMSGTSLDGVDAVLFDGQAVQGHVHAPFPAALRDELLALNTPGADELHRAALAANGVARSYADVTAQLLEASGTRRDQIAALGAHGQTVRHRPGGFDGYTTQLLNGALLAEQTGIDVVCDFRSRDVAAGGQGAPLVPAFHRAVFGVAGRDVAVLNLGGIANLSLLFADGRTGGFDTGPANCLLDGWIARHQGHAFDADGAWAASGQVLSPLLAALLAAPFFALAPPKSTGRDLFHLDWLDAQLTPGLVPADVQATLLELTARSVADALQAQMPGATTLIACGGGARNGRLMQRLAELLPRVALQSSVAHGLPVDQVEAAAFAWLAQCFQEKRPGNLPAVTGASGLRVLGALHPA</sequence>
<dbReference type="Pfam" id="PF03702">
    <property type="entry name" value="AnmK"/>
    <property type="match status" value="1"/>
</dbReference>
<dbReference type="Gene3D" id="3.30.420.40">
    <property type="match status" value="2"/>
</dbReference>
<dbReference type="NCBIfam" id="NF007139">
    <property type="entry name" value="PRK09585.1-3"/>
    <property type="match status" value="1"/>
</dbReference>
<reference evidence="2 3" key="1">
    <citation type="submission" date="2024-09" db="EMBL/GenBank/DDBJ databases">
        <title>Novel species of the genus Pelomonas and Roseateles isolated from streams.</title>
        <authorList>
            <person name="Lu H."/>
        </authorList>
    </citation>
    <scope>NUCLEOTIDE SEQUENCE [LARGE SCALE GENOMIC DNA]</scope>
    <source>
        <strain evidence="2 3">DC23W</strain>
    </source>
</reference>
<dbReference type="InterPro" id="IPR043129">
    <property type="entry name" value="ATPase_NBD"/>
</dbReference>
<dbReference type="PANTHER" id="PTHR30605">
    <property type="entry name" value="ANHYDRO-N-ACETYLMURAMIC ACID KINASE"/>
    <property type="match status" value="1"/>
</dbReference>
<dbReference type="GO" id="GO:0016301">
    <property type="term" value="F:kinase activity"/>
    <property type="evidence" value="ECO:0007669"/>
    <property type="project" value="UniProtKB-KW"/>
</dbReference>
<dbReference type="Proteomes" id="UP001606300">
    <property type="component" value="Unassembled WGS sequence"/>
</dbReference>
<evidence type="ECO:0000256" key="1">
    <source>
        <dbReference type="HAMAP-Rule" id="MF_01270"/>
    </source>
</evidence>
<accession>A0ABW7EUE6</accession>
<keyword evidence="1" id="KW-0547">Nucleotide-binding</keyword>
<feature type="binding site" evidence="1">
    <location>
        <begin position="20"/>
        <end position="27"/>
    </location>
    <ligand>
        <name>ATP</name>
        <dbReference type="ChEBI" id="CHEBI:30616"/>
    </ligand>
</feature>
<proteinExistence type="inferred from homology"/>
<keyword evidence="1 2" id="KW-0808">Transferase</keyword>
<dbReference type="EMBL" id="JBIGHY010000008">
    <property type="protein sequence ID" value="MFG6416253.1"/>
    <property type="molecule type" value="Genomic_DNA"/>
</dbReference>
<dbReference type="SUPFAM" id="SSF53067">
    <property type="entry name" value="Actin-like ATPase domain"/>
    <property type="match status" value="1"/>
</dbReference>
<comment type="similarity">
    <text evidence="1">Belongs to the anhydro-N-acetylmuramic acid kinase family.</text>
</comment>
<dbReference type="PANTHER" id="PTHR30605:SF0">
    <property type="entry name" value="ANHYDRO-N-ACETYLMURAMIC ACID KINASE"/>
    <property type="match status" value="1"/>
</dbReference>
<dbReference type="RefSeq" id="WP_394472318.1">
    <property type="nucleotide sequence ID" value="NZ_JBIGHY010000008.1"/>
</dbReference>
<comment type="pathway">
    <text evidence="1">Cell wall biogenesis; peptidoglycan recycling.</text>
</comment>
<evidence type="ECO:0000313" key="3">
    <source>
        <dbReference type="Proteomes" id="UP001606300"/>
    </source>
</evidence>
<keyword evidence="1" id="KW-0067">ATP-binding</keyword>
<evidence type="ECO:0000313" key="2">
    <source>
        <dbReference type="EMBL" id="MFG6416253.1"/>
    </source>
</evidence>
<keyword evidence="1" id="KW-0119">Carbohydrate metabolism</keyword>
<name>A0ABW7EUE6_9BURK</name>
<comment type="pathway">
    <text evidence="1">Amino-sugar metabolism; 1,6-anhydro-N-acetylmuramate degradation.</text>
</comment>
<gene>
    <name evidence="1" type="primary">anmK</name>
    <name evidence="2" type="ORF">ACG02S_20360</name>
</gene>
<comment type="catalytic activity">
    <reaction evidence="1">
        <text>1,6-anhydro-N-acetyl-beta-muramate + ATP + H2O = N-acetyl-D-muramate 6-phosphate + ADP + H(+)</text>
        <dbReference type="Rhea" id="RHEA:24952"/>
        <dbReference type="ChEBI" id="CHEBI:15377"/>
        <dbReference type="ChEBI" id="CHEBI:15378"/>
        <dbReference type="ChEBI" id="CHEBI:30616"/>
        <dbReference type="ChEBI" id="CHEBI:58690"/>
        <dbReference type="ChEBI" id="CHEBI:58722"/>
        <dbReference type="ChEBI" id="CHEBI:456216"/>
        <dbReference type="EC" id="2.7.1.170"/>
    </reaction>
</comment>
<organism evidence="2 3">
    <name type="scientific">Pelomonas dachongensis</name>
    <dbReference type="NCBI Taxonomy" id="3299029"/>
    <lineage>
        <taxon>Bacteria</taxon>
        <taxon>Pseudomonadati</taxon>
        <taxon>Pseudomonadota</taxon>
        <taxon>Betaproteobacteria</taxon>
        <taxon>Burkholderiales</taxon>
        <taxon>Sphaerotilaceae</taxon>
        <taxon>Roseateles</taxon>
    </lineage>
</organism>